<dbReference type="InterPro" id="IPR018060">
    <property type="entry name" value="HTH_AraC"/>
</dbReference>
<dbReference type="SUPFAM" id="SSF46689">
    <property type="entry name" value="Homeodomain-like"/>
    <property type="match status" value="2"/>
</dbReference>
<dbReference type="EMBL" id="WHOB01000027">
    <property type="protein sequence ID" value="NOU79476.1"/>
    <property type="molecule type" value="Genomic_DNA"/>
</dbReference>
<dbReference type="SMART" id="SM00342">
    <property type="entry name" value="HTH_ARAC"/>
    <property type="match status" value="1"/>
</dbReference>
<evidence type="ECO:0000259" key="9">
    <source>
        <dbReference type="PROSITE" id="PS01124"/>
    </source>
</evidence>
<organism evidence="11 12">
    <name type="scientific">Paenibacillus phytohabitans</name>
    <dbReference type="NCBI Taxonomy" id="2654978"/>
    <lineage>
        <taxon>Bacteria</taxon>
        <taxon>Bacillati</taxon>
        <taxon>Bacillota</taxon>
        <taxon>Bacilli</taxon>
        <taxon>Bacillales</taxon>
        <taxon>Paenibacillaceae</taxon>
        <taxon>Paenibacillus</taxon>
    </lineage>
</organism>
<evidence type="ECO:0000256" key="1">
    <source>
        <dbReference type="ARBA" id="ARBA00004496"/>
    </source>
</evidence>
<dbReference type="Pfam" id="PF00072">
    <property type="entry name" value="Response_reg"/>
    <property type="match status" value="1"/>
</dbReference>
<evidence type="ECO:0000256" key="6">
    <source>
        <dbReference type="ARBA" id="ARBA00023125"/>
    </source>
</evidence>
<keyword evidence="7" id="KW-0804">Transcription</keyword>
<dbReference type="InterPro" id="IPR051552">
    <property type="entry name" value="HptR"/>
</dbReference>
<dbReference type="SMART" id="SM00448">
    <property type="entry name" value="REC"/>
    <property type="match status" value="1"/>
</dbReference>
<evidence type="ECO:0000256" key="7">
    <source>
        <dbReference type="ARBA" id="ARBA00023163"/>
    </source>
</evidence>
<sequence length="526" mass="58817">MYKFIIVDDEPLIRQGLLKKIRSVTAELSFCGEADNGEDALELVRTQDPHLIFTDMRMPVMDGKSLLRQLQSQYPDKKIIVISGYSDFEYMQEAISARVVHYLLKPFSKEEILDAISKAVTAIESEQSSKAETLSITREAEQLSLLGDMHALLQYISGFYPVEHPPVFRSAPMRNLMSAGRMVLLTLYTPEELAAQEPALKGTCLFLLHPQSRKVAFSLQLYDSSLPETEILELAASEARKLIAGTGPQACIGISSVKSTVSGLQQAREESMSALNCRAIADQGQYFLYHPGSYQTAPVIWEGSRDLIFFIESGNTGKVTEGVHEYFDYYRGQPAATIHQLKENCRQIIAEVKTLIAAYFPAQNGQHPSSSLEAVLSISFDAEEIRLYFLTVLTSTADLLKEQSVYSSPNVIDNVKVYICKNIASPVTLEHLSGLFYISPSYLSFLFKEKTGENLIDYVNKERIERAKLLLRTSEDKIYKIAKALGIDNAKYFFRLFKKMTGHTPEEYRKLCVAGKETGPDGSPGA</sequence>
<dbReference type="InterPro" id="IPR001789">
    <property type="entry name" value="Sig_transdc_resp-reg_receiver"/>
</dbReference>
<keyword evidence="6" id="KW-0238">DNA-binding</keyword>
<dbReference type="RefSeq" id="WP_171717333.1">
    <property type="nucleotide sequence ID" value="NZ_WHOB01000027.1"/>
</dbReference>
<proteinExistence type="predicted"/>
<evidence type="ECO:0000256" key="2">
    <source>
        <dbReference type="ARBA" id="ARBA00022490"/>
    </source>
</evidence>
<evidence type="ECO:0000256" key="4">
    <source>
        <dbReference type="ARBA" id="ARBA00023012"/>
    </source>
</evidence>
<dbReference type="Gene3D" id="3.40.50.2300">
    <property type="match status" value="1"/>
</dbReference>
<dbReference type="PANTHER" id="PTHR42713:SF3">
    <property type="entry name" value="TRANSCRIPTIONAL REGULATORY PROTEIN HPTR"/>
    <property type="match status" value="1"/>
</dbReference>
<dbReference type="InterPro" id="IPR011006">
    <property type="entry name" value="CheY-like_superfamily"/>
</dbReference>
<keyword evidence="3 8" id="KW-0597">Phosphoprotein</keyword>
<keyword evidence="12" id="KW-1185">Reference proteome</keyword>
<dbReference type="SUPFAM" id="SSF52172">
    <property type="entry name" value="CheY-like"/>
    <property type="match status" value="1"/>
</dbReference>
<dbReference type="CDD" id="cd17536">
    <property type="entry name" value="REC_YesN-like"/>
    <property type="match status" value="1"/>
</dbReference>
<keyword evidence="2" id="KW-0963">Cytoplasm</keyword>
<comment type="caution">
    <text evidence="11">The sequence shown here is derived from an EMBL/GenBank/DDBJ whole genome shotgun (WGS) entry which is preliminary data.</text>
</comment>
<dbReference type="Proteomes" id="UP000596857">
    <property type="component" value="Unassembled WGS sequence"/>
</dbReference>
<evidence type="ECO:0000259" key="10">
    <source>
        <dbReference type="PROSITE" id="PS50110"/>
    </source>
</evidence>
<evidence type="ECO:0000313" key="12">
    <source>
        <dbReference type="Proteomes" id="UP000596857"/>
    </source>
</evidence>
<reference evidence="11 12" key="1">
    <citation type="submission" date="2019-10" db="EMBL/GenBank/DDBJ databases">
        <title>Description of Paenibacillus terricola sp. nov.</title>
        <authorList>
            <person name="Carlier A."/>
            <person name="Qi S."/>
        </authorList>
    </citation>
    <scope>NUCLEOTIDE SEQUENCE [LARGE SCALE GENOMIC DNA]</scope>
    <source>
        <strain evidence="11 12">LMG 31459</strain>
    </source>
</reference>
<dbReference type="Gene3D" id="1.10.10.60">
    <property type="entry name" value="Homeodomain-like"/>
    <property type="match status" value="2"/>
</dbReference>
<dbReference type="InterPro" id="IPR009057">
    <property type="entry name" value="Homeodomain-like_sf"/>
</dbReference>
<gene>
    <name evidence="11" type="ORF">GC101_11365</name>
</gene>
<keyword evidence="5" id="KW-0805">Transcription regulation</keyword>
<evidence type="ECO:0000256" key="5">
    <source>
        <dbReference type="ARBA" id="ARBA00023015"/>
    </source>
</evidence>
<feature type="modified residue" description="4-aspartylphosphate" evidence="8">
    <location>
        <position position="55"/>
    </location>
</feature>
<comment type="subcellular location">
    <subcellularLocation>
        <location evidence="1">Cytoplasm</location>
    </subcellularLocation>
</comment>
<feature type="domain" description="Response regulatory" evidence="10">
    <location>
        <begin position="3"/>
        <end position="120"/>
    </location>
</feature>
<evidence type="ECO:0000313" key="11">
    <source>
        <dbReference type="EMBL" id="NOU79476.1"/>
    </source>
</evidence>
<feature type="domain" description="HTH araC/xylS-type" evidence="9">
    <location>
        <begin position="413"/>
        <end position="511"/>
    </location>
</feature>
<protein>
    <submittedName>
        <fullName evidence="11">Response regulator</fullName>
    </submittedName>
</protein>
<evidence type="ECO:0000256" key="3">
    <source>
        <dbReference type="ARBA" id="ARBA00022553"/>
    </source>
</evidence>
<dbReference type="PROSITE" id="PS50110">
    <property type="entry name" value="RESPONSE_REGULATORY"/>
    <property type="match status" value="1"/>
</dbReference>
<evidence type="ECO:0000256" key="8">
    <source>
        <dbReference type="PROSITE-ProRule" id="PRU00169"/>
    </source>
</evidence>
<dbReference type="PANTHER" id="PTHR42713">
    <property type="entry name" value="HISTIDINE KINASE-RELATED"/>
    <property type="match status" value="1"/>
</dbReference>
<keyword evidence="4" id="KW-0902">Two-component regulatory system</keyword>
<name>A0ABX1YH43_9BACL</name>
<dbReference type="PROSITE" id="PS01124">
    <property type="entry name" value="HTH_ARAC_FAMILY_2"/>
    <property type="match status" value="1"/>
</dbReference>
<dbReference type="Pfam" id="PF12833">
    <property type="entry name" value="HTH_18"/>
    <property type="match status" value="1"/>
</dbReference>
<accession>A0ABX1YH43</accession>